<evidence type="ECO:0000313" key="2">
    <source>
        <dbReference type="Proteomes" id="UP001054945"/>
    </source>
</evidence>
<dbReference type="Proteomes" id="UP001054945">
    <property type="component" value="Unassembled WGS sequence"/>
</dbReference>
<reference evidence="1 2" key="1">
    <citation type="submission" date="2021-06" db="EMBL/GenBank/DDBJ databases">
        <title>Caerostris extrusa draft genome.</title>
        <authorList>
            <person name="Kono N."/>
            <person name="Arakawa K."/>
        </authorList>
    </citation>
    <scope>NUCLEOTIDE SEQUENCE [LARGE SCALE GENOMIC DNA]</scope>
</reference>
<organism evidence="1 2">
    <name type="scientific">Caerostris extrusa</name>
    <name type="common">Bark spider</name>
    <name type="synonym">Caerostris bankana</name>
    <dbReference type="NCBI Taxonomy" id="172846"/>
    <lineage>
        <taxon>Eukaryota</taxon>
        <taxon>Metazoa</taxon>
        <taxon>Ecdysozoa</taxon>
        <taxon>Arthropoda</taxon>
        <taxon>Chelicerata</taxon>
        <taxon>Arachnida</taxon>
        <taxon>Araneae</taxon>
        <taxon>Araneomorphae</taxon>
        <taxon>Entelegynae</taxon>
        <taxon>Araneoidea</taxon>
        <taxon>Araneidae</taxon>
        <taxon>Caerostris</taxon>
    </lineage>
</organism>
<keyword evidence="2" id="KW-1185">Reference proteome</keyword>
<comment type="caution">
    <text evidence="1">The sequence shown here is derived from an EMBL/GenBank/DDBJ whole genome shotgun (WGS) entry which is preliminary data.</text>
</comment>
<dbReference type="EMBL" id="BPLR01014284">
    <property type="protein sequence ID" value="GIY67811.1"/>
    <property type="molecule type" value="Genomic_DNA"/>
</dbReference>
<gene>
    <name evidence="1" type="ORF">CEXT_249131</name>
</gene>
<protein>
    <submittedName>
        <fullName evidence="1">Uncharacterized protein</fullName>
    </submittedName>
</protein>
<sequence length="109" mass="12746">MKVASGCRLNPRSHGNIALFFFWLHSWPSDGASWLNRLEGSRRIVRRIYNRLEDFDNASRIDYRTAGDNLFIRCLFGATFNLETEMYSVRNEEEAPLSRFPEKTACKHT</sequence>
<proteinExistence type="predicted"/>
<dbReference type="AlphaFoldDB" id="A0AAV4VCE7"/>
<evidence type="ECO:0000313" key="1">
    <source>
        <dbReference type="EMBL" id="GIY67811.1"/>
    </source>
</evidence>
<name>A0AAV4VCE7_CAEEX</name>
<accession>A0AAV4VCE7</accession>